<dbReference type="RefSeq" id="WP_229639782.1">
    <property type="nucleotide sequence ID" value="NZ_JADWDC010000012.1"/>
</dbReference>
<sequence length="173" mass="19365">MNKKSIYTALVSCAIAFSATPLQAEENSHQNSAKNIFVCATQGDIPTMFAYTPGEVNLTPLMSWHAEYLLPGQSGQEICQQTATKLQASIEQKEEKFLKAYTEKQSKSNLVCLVGEAEETCASEESEQLFRVNPNYNPGCVLSNKKPIDCAALNVRGIYSYNEQPYQPLWWPW</sequence>
<feature type="signal peptide" evidence="1">
    <location>
        <begin position="1"/>
        <end position="24"/>
    </location>
</feature>
<proteinExistence type="predicted"/>
<dbReference type="EMBL" id="JADWDC010000012">
    <property type="protein sequence ID" value="MCC0176744.1"/>
    <property type="molecule type" value="Genomic_DNA"/>
</dbReference>
<comment type="caution">
    <text evidence="2">The sequence shown here is derived from an EMBL/GenBank/DDBJ whole genome shotgun (WGS) entry which is preliminary data.</text>
</comment>
<evidence type="ECO:0000313" key="2">
    <source>
        <dbReference type="EMBL" id="MCC0176744.1"/>
    </source>
</evidence>
<feature type="chain" id="PRO_5037155259" evidence="1">
    <location>
        <begin position="25"/>
        <end position="173"/>
    </location>
</feature>
<name>A0A964FGL0_9CYAN</name>
<keyword evidence="1" id="KW-0732">Signal</keyword>
<gene>
    <name evidence="2" type="ORF">I4641_07105</name>
</gene>
<evidence type="ECO:0000256" key="1">
    <source>
        <dbReference type="SAM" id="SignalP"/>
    </source>
</evidence>
<dbReference type="Proteomes" id="UP000729733">
    <property type="component" value="Unassembled WGS sequence"/>
</dbReference>
<accession>A0A964FGL0</accession>
<protein>
    <submittedName>
        <fullName evidence="2">Uncharacterized protein</fullName>
    </submittedName>
</protein>
<organism evidence="2 3">
    <name type="scientific">Waterburya agarophytonicola KI4</name>
    <dbReference type="NCBI Taxonomy" id="2874699"/>
    <lineage>
        <taxon>Bacteria</taxon>
        <taxon>Bacillati</taxon>
        <taxon>Cyanobacteriota</taxon>
        <taxon>Cyanophyceae</taxon>
        <taxon>Pleurocapsales</taxon>
        <taxon>Hyellaceae</taxon>
        <taxon>Waterburya</taxon>
        <taxon>Waterburya agarophytonicola</taxon>
    </lineage>
</organism>
<evidence type="ECO:0000313" key="3">
    <source>
        <dbReference type="Proteomes" id="UP000729733"/>
    </source>
</evidence>
<reference evidence="2" key="1">
    <citation type="journal article" date="2021" name="Antonie Van Leeuwenhoek">
        <title>Draft genome and description of Waterburya agarophytonicola gen. nov. sp. nov. (Pleurocapsales, Cyanobacteria): a seaweed symbiont.</title>
        <authorList>
            <person name="Bonthond G."/>
            <person name="Shalygin S."/>
            <person name="Bayer T."/>
            <person name="Weinberger F."/>
        </authorList>
    </citation>
    <scope>NUCLEOTIDE SEQUENCE</scope>
    <source>
        <strain evidence="2">KI4</strain>
    </source>
</reference>
<dbReference type="AlphaFoldDB" id="A0A964FGL0"/>
<keyword evidence="3" id="KW-1185">Reference proteome</keyword>